<evidence type="ECO:0000313" key="2">
    <source>
        <dbReference type="Proteomes" id="UP000651010"/>
    </source>
</evidence>
<reference evidence="1 2" key="1">
    <citation type="submission" date="2020-09" db="EMBL/GenBank/DDBJ databases">
        <title>Dyella sp. 7MK23 isolated from forest soil.</title>
        <authorList>
            <person name="Fu J."/>
        </authorList>
    </citation>
    <scope>NUCLEOTIDE SEQUENCE [LARGE SCALE GENOMIC DNA]</scope>
    <source>
        <strain evidence="1 2">7MK23</strain>
    </source>
</reference>
<dbReference type="RefSeq" id="WP_192557538.1">
    <property type="nucleotide sequence ID" value="NZ_JACZZA010000016.1"/>
</dbReference>
<keyword evidence="2" id="KW-1185">Reference proteome</keyword>
<organism evidence="1 2">
    <name type="scientific">Dyella acidiphila</name>
    <dbReference type="NCBI Taxonomy" id="2775866"/>
    <lineage>
        <taxon>Bacteria</taxon>
        <taxon>Pseudomonadati</taxon>
        <taxon>Pseudomonadota</taxon>
        <taxon>Gammaproteobacteria</taxon>
        <taxon>Lysobacterales</taxon>
        <taxon>Rhodanobacteraceae</taxon>
        <taxon>Dyella</taxon>
    </lineage>
</organism>
<proteinExistence type="predicted"/>
<sequence length="83" mass="9134">MSRVPRTGSALSIIELERAPVAVIEAAGGKSVAVLDQYNEPVACLVPVAVYRRLLERLDDLGLAEQVYARVDERKVRISLDEL</sequence>
<evidence type="ECO:0000313" key="1">
    <source>
        <dbReference type="EMBL" id="MBE1162692.1"/>
    </source>
</evidence>
<accession>A0ABR9GF63</accession>
<name>A0ABR9GF63_9GAMM</name>
<gene>
    <name evidence="1" type="ORF">IGX34_20100</name>
</gene>
<protein>
    <submittedName>
        <fullName evidence="1">Prevent-host-death protein</fullName>
    </submittedName>
</protein>
<dbReference type="EMBL" id="JACZZA010000016">
    <property type="protein sequence ID" value="MBE1162692.1"/>
    <property type="molecule type" value="Genomic_DNA"/>
</dbReference>
<dbReference type="Proteomes" id="UP000651010">
    <property type="component" value="Unassembled WGS sequence"/>
</dbReference>
<comment type="caution">
    <text evidence="1">The sequence shown here is derived from an EMBL/GenBank/DDBJ whole genome shotgun (WGS) entry which is preliminary data.</text>
</comment>